<feature type="modified residue" description="4-aspartylphosphate" evidence="1">
    <location>
        <position position="318"/>
    </location>
</feature>
<evidence type="ECO:0000259" key="2">
    <source>
        <dbReference type="PROSITE" id="PS50110"/>
    </source>
</evidence>
<dbReference type="InterPro" id="IPR035919">
    <property type="entry name" value="EAL_sf"/>
</dbReference>
<protein>
    <submittedName>
        <fullName evidence="5">EAL domain-containing protein</fullName>
    </submittedName>
</protein>
<dbReference type="InterPro" id="IPR000160">
    <property type="entry name" value="GGDEF_dom"/>
</dbReference>
<feature type="domain" description="EAL" evidence="3">
    <location>
        <begin position="575"/>
        <end position="821"/>
    </location>
</feature>
<keyword evidence="1" id="KW-0597">Phosphoprotein</keyword>
<dbReference type="SMART" id="SM00448">
    <property type="entry name" value="REC"/>
    <property type="match status" value="1"/>
</dbReference>
<evidence type="ECO:0000313" key="6">
    <source>
        <dbReference type="Proteomes" id="UP000770889"/>
    </source>
</evidence>
<evidence type="ECO:0000259" key="3">
    <source>
        <dbReference type="PROSITE" id="PS50883"/>
    </source>
</evidence>
<dbReference type="Pfam" id="PF00563">
    <property type="entry name" value="EAL"/>
    <property type="match status" value="1"/>
</dbReference>
<evidence type="ECO:0000313" key="5">
    <source>
        <dbReference type="EMBL" id="MBT2988254.1"/>
    </source>
</evidence>
<dbReference type="InterPro" id="IPR001633">
    <property type="entry name" value="EAL_dom"/>
</dbReference>
<dbReference type="GO" id="GO:0071111">
    <property type="term" value="F:cyclic-guanylate-specific phosphodiesterase activity"/>
    <property type="evidence" value="ECO:0007669"/>
    <property type="project" value="InterPro"/>
</dbReference>
<dbReference type="SUPFAM" id="SSF52172">
    <property type="entry name" value="CheY-like"/>
    <property type="match status" value="2"/>
</dbReference>
<dbReference type="InterPro" id="IPR050706">
    <property type="entry name" value="Cyclic-di-GMP_PDE-like"/>
</dbReference>
<dbReference type="PROSITE" id="PS50883">
    <property type="entry name" value="EAL"/>
    <property type="match status" value="1"/>
</dbReference>
<dbReference type="PANTHER" id="PTHR33121">
    <property type="entry name" value="CYCLIC DI-GMP PHOSPHODIESTERASE PDEF"/>
    <property type="match status" value="1"/>
</dbReference>
<evidence type="ECO:0000259" key="4">
    <source>
        <dbReference type="PROSITE" id="PS50887"/>
    </source>
</evidence>
<dbReference type="Gene3D" id="3.40.50.2300">
    <property type="match status" value="1"/>
</dbReference>
<dbReference type="SUPFAM" id="SSF55073">
    <property type="entry name" value="Nucleotide cyclase"/>
    <property type="match status" value="1"/>
</dbReference>
<dbReference type="InterPro" id="IPR001789">
    <property type="entry name" value="Sig_transdc_resp-reg_receiver"/>
</dbReference>
<dbReference type="Gene3D" id="3.20.20.450">
    <property type="entry name" value="EAL domain"/>
    <property type="match status" value="1"/>
</dbReference>
<dbReference type="Pfam" id="PF00990">
    <property type="entry name" value="GGDEF"/>
    <property type="match status" value="1"/>
</dbReference>
<dbReference type="PROSITE" id="PS50887">
    <property type="entry name" value="GGDEF"/>
    <property type="match status" value="1"/>
</dbReference>
<name>A0A944M8N5_9GAMM</name>
<dbReference type="GO" id="GO:0000160">
    <property type="term" value="P:phosphorelay signal transduction system"/>
    <property type="evidence" value="ECO:0007669"/>
    <property type="project" value="InterPro"/>
</dbReference>
<organism evidence="5 6">
    <name type="scientific">Candidatus Thiodiazotropha taylori</name>
    <dbReference type="NCBI Taxonomy" id="2792791"/>
    <lineage>
        <taxon>Bacteria</taxon>
        <taxon>Pseudomonadati</taxon>
        <taxon>Pseudomonadota</taxon>
        <taxon>Gammaproteobacteria</taxon>
        <taxon>Chromatiales</taxon>
        <taxon>Sedimenticolaceae</taxon>
        <taxon>Candidatus Thiodiazotropha</taxon>
    </lineage>
</organism>
<dbReference type="InterPro" id="IPR029787">
    <property type="entry name" value="Nucleotide_cyclase"/>
</dbReference>
<proteinExistence type="predicted"/>
<dbReference type="CDD" id="cd00156">
    <property type="entry name" value="REC"/>
    <property type="match status" value="1"/>
</dbReference>
<dbReference type="SMART" id="SM00052">
    <property type="entry name" value="EAL"/>
    <property type="match status" value="1"/>
</dbReference>
<dbReference type="SUPFAM" id="SSF141868">
    <property type="entry name" value="EAL domain-like"/>
    <property type="match status" value="1"/>
</dbReference>
<comment type="caution">
    <text evidence="5">The sequence shown here is derived from an EMBL/GenBank/DDBJ whole genome shotgun (WGS) entry which is preliminary data.</text>
</comment>
<feature type="domain" description="GGDEF" evidence="4">
    <location>
        <begin position="429"/>
        <end position="562"/>
    </location>
</feature>
<dbReference type="PROSITE" id="PS50110">
    <property type="entry name" value="RESPONSE_REGULATORY"/>
    <property type="match status" value="1"/>
</dbReference>
<sequence length="821" mass="91185">MMSNDKSAQQTVKPDLVQTFLNQVPGRVSAILENWHQLVHSDWKGNLLDTLIERITTLNESGSKFGVPQITQSGKSLIAHLGDYHGTGLKPQHDDVVALDGLVHAFKDAAIQACNQQAEVLASASAESAKRTAESSGEQKVFILGIDEALAANLTRHLQTHQFDVHYLSEVDQIVHHYEINPDEPSYLVSHVEMLDKLFPESKQGGLWNKNNGLPGMPVAFIADNSDLKTRLSAMRVDASAYWVKPVDPYLAAKRIQELSTTHSHTAYRILIVEDDPAQADFADAILSKANFECRSVTDPLQVMEVLQEFRPDLILMDLYMPEASGTELTTVIREDNDFVDIPIVFLSGEQDLDKQLSALSFGGEDFLSKPIAPKHLITTVTNRIRRARQLSHRLHGHTRGEKETGLHSRNYLLERLDALLKSESPIDEVTGIYFIQIDNQEDLIKTVGIGGLDAVLAVVASHLKQNLQSQDILTRFGDNSLSLLALRPTGDDLQALGESLCQSVSKQIIEVENSTVGVTLSIGIYPVQSNQHDSSSIIAQAQSASRNAQDAGGNQINIVEPEVATEDQSAATAGGDMGALIEKAIENNYFDIYFQPVVALQGSTQAHYQTLLRLQEPDGKLHRAAEFIPKAEELGLISKVDQWTMRHAIHVINEHMAQGNRLHLFVSQSTDLLENMERLSYLREKHRQGQIQDGSLTFEFNINEVARNLKSAKICFDVLNKINITSLLTRVTSSVETERVIEHLPIQYIKLDFTLLQDPEQGLKQLIELAHGKGIKVIAPQVEDPRSIAILWSSGTDYVQGNFVQRPESNLIYDFNESVL</sequence>
<dbReference type="CDD" id="cd01948">
    <property type="entry name" value="EAL"/>
    <property type="match status" value="1"/>
</dbReference>
<feature type="domain" description="Response regulatory" evidence="2">
    <location>
        <begin position="269"/>
        <end position="385"/>
    </location>
</feature>
<dbReference type="InterPro" id="IPR043128">
    <property type="entry name" value="Rev_trsase/Diguanyl_cyclase"/>
</dbReference>
<dbReference type="Pfam" id="PF00072">
    <property type="entry name" value="Response_reg"/>
    <property type="match status" value="1"/>
</dbReference>
<dbReference type="NCBIfam" id="TIGR00254">
    <property type="entry name" value="GGDEF"/>
    <property type="match status" value="1"/>
</dbReference>
<dbReference type="EMBL" id="JAHHGM010000003">
    <property type="protein sequence ID" value="MBT2988254.1"/>
    <property type="molecule type" value="Genomic_DNA"/>
</dbReference>
<reference evidence="5 6" key="1">
    <citation type="submission" date="2021-05" db="EMBL/GenBank/DDBJ databases">
        <title>Genetic and Functional Diversity in Clade A Lucinid endosymbionts from the Bahamas.</title>
        <authorList>
            <person name="Giani N.M."/>
            <person name="Engel A.S."/>
            <person name="Campbell B.J."/>
        </authorList>
    </citation>
    <scope>NUCLEOTIDE SEQUENCE [LARGE SCALE GENOMIC DNA]</scope>
    <source>
        <strain evidence="5">LUC16012Gg_MoonRockCtena</strain>
    </source>
</reference>
<accession>A0A944M8N5</accession>
<dbReference type="Gene3D" id="3.30.70.270">
    <property type="match status" value="1"/>
</dbReference>
<dbReference type="SMART" id="SM00267">
    <property type="entry name" value="GGDEF"/>
    <property type="match status" value="1"/>
</dbReference>
<dbReference type="Proteomes" id="UP000770889">
    <property type="component" value="Unassembled WGS sequence"/>
</dbReference>
<evidence type="ECO:0000256" key="1">
    <source>
        <dbReference type="PROSITE-ProRule" id="PRU00169"/>
    </source>
</evidence>
<dbReference type="AlphaFoldDB" id="A0A944M8N5"/>
<gene>
    <name evidence="5" type="ORF">KME65_04765</name>
</gene>
<dbReference type="InterPro" id="IPR011006">
    <property type="entry name" value="CheY-like_superfamily"/>
</dbReference>
<dbReference type="PANTHER" id="PTHR33121:SF23">
    <property type="entry name" value="CYCLIC DI-GMP PHOSPHODIESTERASE PDEB"/>
    <property type="match status" value="1"/>
</dbReference>